<sequence length="130" mass="14990">MLHRNICKQEESSCECCPGTLETSEHIFVSCPCARAVWGLLGIAVGDGMHQQPWLLGCELQLPHSVQADVMLLVLWQIWKARNALIFDRATSLPTDVLRRTIKDMDFWSSRYKKLCLDFDRWRSFLLSCC</sequence>
<evidence type="ECO:0000313" key="2">
    <source>
        <dbReference type="Proteomes" id="UP000823388"/>
    </source>
</evidence>
<organism evidence="1 2">
    <name type="scientific">Panicum virgatum</name>
    <name type="common">Blackwell switchgrass</name>
    <dbReference type="NCBI Taxonomy" id="38727"/>
    <lineage>
        <taxon>Eukaryota</taxon>
        <taxon>Viridiplantae</taxon>
        <taxon>Streptophyta</taxon>
        <taxon>Embryophyta</taxon>
        <taxon>Tracheophyta</taxon>
        <taxon>Spermatophyta</taxon>
        <taxon>Magnoliopsida</taxon>
        <taxon>Liliopsida</taxon>
        <taxon>Poales</taxon>
        <taxon>Poaceae</taxon>
        <taxon>PACMAD clade</taxon>
        <taxon>Panicoideae</taxon>
        <taxon>Panicodae</taxon>
        <taxon>Paniceae</taxon>
        <taxon>Panicinae</taxon>
        <taxon>Panicum</taxon>
        <taxon>Panicum sect. Hiantes</taxon>
    </lineage>
</organism>
<evidence type="ECO:0008006" key="3">
    <source>
        <dbReference type="Google" id="ProtNLM"/>
    </source>
</evidence>
<gene>
    <name evidence="1" type="ORF">PVAP13_8KG307200</name>
</gene>
<dbReference type="EMBL" id="CM029051">
    <property type="protein sequence ID" value="KAG2562995.1"/>
    <property type="molecule type" value="Genomic_DNA"/>
</dbReference>
<name>A0A8T0PPJ6_PANVG</name>
<comment type="caution">
    <text evidence="1">The sequence shown here is derived from an EMBL/GenBank/DDBJ whole genome shotgun (WGS) entry which is preliminary data.</text>
</comment>
<protein>
    <recommendedName>
        <fullName evidence="3">Reverse transcriptase zinc-binding domain-containing protein</fullName>
    </recommendedName>
</protein>
<reference evidence="1" key="1">
    <citation type="submission" date="2020-05" db="EMBL/GenBank/DDBJ databases">
        <title>WGS assembly of Panicum virgatum.</title>
        <authorList>
            <person name="Lovell J.T."/>
            <person name="Jenkins J."/>
            <person name="Shu S."/>
            <person name="Juenger T.E."/>
            <person name="Schmutz J."/>
        </authorList>
    </citation>
    <scope>NUCLEOTIDE SEQUENCE</scope>
    <source>
        <strain evidence="1">AP13</strain>
    </source>
</reference>
<proteinExistence type="predicted"/>
<keyword evidence="2" id="KW-1185">Reference proteome</keyword>
<dbReference type="Proteomes" id="UP000823388">
    <property type="component" value="Chromosome 8K"/>
</dbReference>
<accession>A0A8T0PPJ6</accession>
<evidence type="ECO:0000313" key="1">
    <source>
        <dbReference type="EMBL" id="KAG2562995.1"/>
    </source>
</evidence>
<dbReference type="AlphaFoldDB" id="A0A8T0PPJ6"/>